<dbReference type="PANTHER" id="PTHR43805">
    <property type="entry name" value="GLYCEROPHOSPHORYL DIESTER PHOSPHODIESTERASE"/>
    <property type="match status" value="1"/>
</dbReference>
<gene>
    <name evidence="3" type="ORF">C8E99_2436</name>
</gene>
<comment type="caution">
    <text evidence="3">The sequence shown here is derived from an EMBL/GenBank/DDBJ whole genome shotgun (WGS) entry which is preliminary data.</text>
</comment>
<dbReference type="Gene3D" id="3.20.20.190">
    <property type="entry name" value="Phosphatidylinositol (PI) phosphodiesterase"/>
    <property type="match status" value="1"/>
</dbReference>
<feature type="domain" description="GP-PDE" evidence="2">
    <location>
        <begin position="21"/>
        <end position="294"/>
    </location>
</feature>
<evidence type="ECO:0000313" key="3">
    <source>
        <dbReference type="EMBL" id="REE04596.1"/>
    </source>
</evidence>
<dbReference type="CDD" id="cd08561">
    <property type="entry name" value="GDPD_cytoplasmic_ScUgpQ2_like"/>
    <property type="match status" value="1"/>
</dbReference>
<dbReference type="GO" id="GO:0006629">
    <property type="term" value="P:lipid metabolic process"/>
    <property type="evidence" value="ECO:0007669"/>
    <property type="project" value="InterPro"/>
</dbReference>
<feature type="transmembrane region" description="Helical" evidence="1">
    <location>
        <begin position="199"/>
        <end position="219"/>
    </location>
</feature>
<accession>A0A3D9LG06</accession>
<evidence type="ECO:0000259" key="2">
    <source>
        <dbReference type="PROSITE" id="PS51704"/>
    </source>
</evidence>
<proteinExistence type="predicted"/>
<dbReference type="EMBL" id="QREH01000001">
    <property type="protein sequence ID" value="REE04596.1"/>
    <property type="molecule type" value="Genomic_DNA"/>
</dbReference>
<name>A0A3D9LG06_9MICC</name>
<organism evidence="3 4">
    <name type="scientific">Citricoccus muralis</name>
    <dbReference type="NCBI Taxonomy" id="169134"/>
    <lineage>
        <taxon>Bacteria</taxon>
        <taxon>Bacillati</taxon>
        <taxon>Actinomycetota</taxon>
        <taxon>Actinomycetes</taxon>
        <taxon>Micrococcales</taxon>
        <taxon>Micrococcaceae</taxon>
        <taxon>Citricoccus</taxon>
    </lineage>
</organism>
<dbReference type="SUPFAM" id="SSF51695">
    <property type="entry name" value="PLC-like phosphodiesterases"/>
    <property type="match status" value="1"/>
</dbReference>
<dbReference type="Pfam" id="PF03009">
    <property type="entry name" value="GDPD"/>
    <property type="match status" value="1"/>
</dbReference>
<dbReference type="InterPro" id="IPR017946">
    <property type="entry name" value="PLC-like_Pdiesterase_TIM-brl"/>
</dbReference>
<evidence type="ECO:0000256" key="1">
    <source>
        <dbReference type="SAM" id="Phobius"/>
    </source>
</evidence>
<dbReference type="GO" id="GO:0008081">
    <property type="term" value="F:phosphoric diester hydrolase activity"/>
    <property type="evidence" value="ECO:0007669"/>
    <property type="project" value="InterPro"/>
</dbReference>
<keyword evidence="1" id="KW-0812">Transmembrane</keyword>
<dbReference type="RefSeq" id="WP_115932497.1">
    <property type="nucleotide sequence ID" value="NZ_QREH01000001.1"/>
</dbReference>
<dbReference type="AlphaFoldDB" id="A0A3D9LG06"/>
<sequence>MKRPTLPPYLTDSLPARRGWPLAFAHRGADTTRENTLTPFRSAVDRGYGYLELDVRTSKDGVLMVFHDEVLDRVTTGSGRISDHTWEELSALRVLDPATGQGSDRGLVRERVASVGGAALDPEVGFAGSDLLEGEHLLRFEDLLTEWPDVHLNVDLKDDAAGEAMVPLLARHDAWHRVLIASFHDSRRRRFTRTAGRRIAMSGGGWAIAALVLAAPLGLTRFVARRLVHVDCVQVPVKQGPIPVVTRTFVSRCQAAGLQVHVWVVDEPAEMERLLALGVDGLMTDDAEALASVMEARGYWPQR</sequence>
<dbReference type="OrthoDB" id="5241788at2"/>
<keyword evidence="1" id="KW-1133">Transmembrane helix</keyword>
<dbReference type="InterPro" id="IPR030395">
    <property type="entry name" value="GP_PDE_dom"/>
</dbReference>
<protein>
    <submittedName>
        <fullName evidence="3">Glycerophosphoryl diester phosphodiesterase</fullName>
    </submittedName>
</protein>
<keyword evidence="4" id="KW-1185">Reference proteome</keyword>
<dbReference type="PROSITE" id="PS51704">
    <property type="entry name" value="GP_PDE"/>
    <property type="match status" value="1"/>
</dbReference>
<dbReference type="Proteomes" id="UP000256727">
    <property type="component" value="Unassembled WGS sequence"/>
</dbReference>
<dbReference type="PANTHER" id="PTHR43805:SF1">
    <property type="entry name" value="GP-PDE DOMAIN-CONTAINING PROTEIN"/>
    <property type="match status" value="1"/>
</dbReference>
<reference evidence="3 4" key="1">
    <citation type="submission" date="2018-07" db="EMBL/GenBank/DDBJ databases">
        <title>Sequencing the genomes of 1000 actinobacteria strains.</title>
        <authorList>
            <person name="Klenk H.-P."/>
        </authorList>
    </citation>
    <scope>NUCLEOTIDE SEQUENCE [LARGE SCALE GENOMIC DNA]</scope>
    <source>
        <strain evidence="3 4">DSM 14442</strain>
    </source>
</reference>
<keyword evidence="1" id="KW-0472">Membrane</keyword>
<evidence type="ECO:0000313" key="4">
    <source>
        <dbReference type="Proteomes" id="UP000256727"/>
    </source>
</evidence>